<comment type="caution">
    <text evidence="5">The sequence shown here is derived from an EMBL/GenBank/DDBJ whole genome shotgun (WGS) entry which is preliminary data.</text>
</comment>
<organism evidence="5 6">
    <name type="scientific">Sphingomonas citri</name>
    <dbReference type="NCBI Taxonomy" id="2862499"/>
    <lineage>
        <taxon>Bacteria</taxon>
        <taxon>Pseudomonadati</taxon>
        <taxon>Pseudomonadota</taxon>
        <taxon>Alphaproteobacteria</taxon>
        <taxon>Sphingomonadales</taxon>
        <taxon>Sphingomonadaceae</taxon>
        <taxon>Sphingomonas</taxon>
    </lineage>
</organism>
<feature type="domain" description="Prohead serine protease" evidence="4">
    <location>
        <begin position="5"/>
        <end position="118"/>
    </location>
</feature>
<evidence type="ECO:0000259" key="4">
    <source>
        <dbReference type="Pfam" id="PF04586"/>
    </source>
</evidence>
<evidence type="ECO:0000313" key="6">
    <source>
        <dbReference type="Proteomes" id="UP000759103"/>
    </source>
</evidence>
<evidence type="ECO:0000256" key="2">
    <source>
        <dbReference type="ARBA" id="ARBA00022670"/>
    </source>
</evidence>
<reference evidence="5 6" key="1">
    <citation type="submission" date="2021-07" db="EMBL/GenBank/DDBJ databases">
        <title>Sphingomonas sp.</title>
        <authorList>
            <person name="Feng G."/>
            <person name="Li J."/>
            <person name="Pan M."/>
        </authorList>
    </citation>
    <scope>NUCLEOTIDE SEQUENCE [LARGE SCALE GENOMIC DNA]</scope>
    <source>
        <strain evidence="5 6">RRHST34</strain>
    </source>
</reference>
<evidence type="ECO:0000256" key="1">
    <source>
        <dbReference type="ARBA" id="ARBA00022612"/>
    </source>
</evidence>
<evidence type="ECO:0000313" key="5">
    <source>
        <dbReference type="EMBL" id="MBW6533345.1"/>
    </source>
</evidence>
<keyword evidence="2 5" id="KW-0645">Protease</keyword>
<gene>
    <name evidence="5" type="ORF">KZ820_21615</name>
</gene>
<dbReference type="SUPFAM" id="SSF50789">
    <property type="entry name" value="Herpes virus serine proteinase, assemblin"/>
    <property type="match status" value="1"/>
</dbReference>
<dbReference type="EMBL" id="JAHXZN010000022">
    <property type="protein sequence ID" value="MBW6533345.1"/>
    <property type="molecule type" value="Genomic_DNA"/>
</dbReference>
<sequence>MRCGGYAAWWDRVDRAGDVLRAGVFGAAPRLVPLLCQHRGAPVGALLRLAPDACGLLVAARVDDAAVARAVRRGALPGFSVAYRARVVRQGAHRAIVAADLVEVSLVAVPMQPRALVDWWAEDPAAPIFDALGTAPS</sequence>
<keyword evidence="6" id="KW-1185">Reference proteome</keyword>
<dbReference type="Pfam" id="PF04586">
    <property type="entry name" value="Peptidase_S78"/>
    <property type="match status" value="1"/>
</dbReference>
<dbReference type="GO" id="GO:0008233">
    <property type="term" value="F:peptidase activity"/>
    <property type="evidence" value="ECO:0007669"/>
    <property type="project" value="UniProtKB-KW"/>
</dbReference>
<protein>
    <submittedName>
        <fullName evidence="5">HK97 family phage prohead protease</fullName>
    </submittedName>
</protein>
<keyword evidence="1" id="KW-1188">Viral release from host cell</keyword>
<evidence type="ECO:0000256" key="3">
    <source>
        <dbReference type="ARBA" id="ARBA00022801"/>
    </source>
</evidence>
<dbReference type="Proteomes" id="UP000759103">
    <property type="component" value="Unassembled WGS sequence"/>
</dbReference>
<keyword evidence="3" id="KW-0378">Hydrolase</keyword>
<proteinExistence type="predicted"/>
<dbReference type="GO" id="GO:0006508">
    <property type="term" value="P:proteolysis"/>
    <property type="evidence" value="ECO:0007669"/>
    <property type="project" value="UniProtKB-KW"/>
</dbReference>
<accession>A0ABS7BUY6</accession>
<dbReference type="InterPro" id="IPR054613">
    <property type="entry name" value="Peptidase_S78_dom"/>
</dbReference>
<name>A0ABS7BUY6_9SPHN</name>